<protein>
    <submittedName>
        <fullName evidence="1">Uncharacterized protein</fullName>
    </submittedName>
</protein>
<name>E0THK2_PARBH</name>
<gene>
    <name evidence="1" type="ordered locus">PB2503_06162</name>
</gene>
<dbReference type="HOGENOM" id="CLU_3313958_0_0_5"/>
<dbReference type="Proteomes" id="UP000001302">
    <property type="component" value="Chromosome"/>
</dbReference>
<proteinExistence type="predicted"/>
<dbReference type="KEGG" id="pbr:PB2503_06162"/>
<organism evidence="1 2">
    <name type="scientific">Parvularcula bermudensis (strain ATCC BAA-594 / HTCC2503 / KCTC 12087)</name>
    <dbReference type="NCBI Taxonomy" id="314260"/>
    <lineage>
        <taxon>Bacteria</taxon>
        <taxon>Pseudomonadati</taxon>
        <taxon>Pseudomonadota</taxon>
        <taxon>Alphaproteobacteria</taxon>
        <taxon>Parvularculales</taxon>
        <taxon>Parvularculaceae</taxon>
        <taxon>Parvularcula</taxon>
    </lineage>
</organism>
<accession>E0THK2</accession>
<evidence type="ECO:0000313" key="2">
    <source>
        <dbReference type="Proteomes" id="UP000001302"/>
    </source>
</evidence>
<evidence type="ECO:0000313" key="1">
    <source>
        <dbReference type="EMBL" id="ADM09298.1"/>
    </source>
</evidence>
<dbReference type="EMBL" id="CP002156">
    <property type="protein sequence ID" value="ADM09298.1"/>
    <property type="molecule type" value="Genomic_DNA"/>
</dbReference>
<sequence length="39" mass="4202">MPGGGEQQLAQVAASLGFERHEIDGAFVALHHLVTYGFF</sequence>
<reference evidence="2" key="1">
    <citation type="submission" date="2010-08" db="EMBL/GenBank/DDBJ databases">
        <title>Genome sequence of Parvularcula bermudensis HTCC2503.</title>
        <authorList>
            <person name="Kang D.-M."/>
            <person name="Oh H.-M."/>
            <person name="Cho J.-C."/>
        </authorList>
    </citation>
    <scope>NUCLEOTIDE SEQUENCE [LARGE SCALE GENOMIC DNA]</scope>
    <source>
        <strain evidence="2">ATCC BAA-594 / HTCC2503 / KCTC 12087</strain>
    </source>
</reference>
<reference evidence="1 2" key="2">
    <citation type="journal article" date="2011" name="J. Bacteriol.">
        <title>Complete genome sequence of strain HTCC2503T of Parvularcula bermudensis, the type species of the order "Parvularculales" in the class Alphaproteobacteria.</title>
        <authorList>
            <person name="Oh H.M."/>
            <person name="Kang I."/>
            <person name="Vergin K.L."/>
            <person name="Kang D."/>
            <person name="Rhee K.H."/>
            <person name="Giovannoni S.J."/>
            <person name="Cho J.C."/>
        </authorList>
    </citation>
    <scope>NUCLEOTIDE SEQUENCE [LARGE SCALE GENOMIC DNA]</scope>
    <source>
        <strain evidence="2">ATCC BAA-594 / HTCC2503 / KCTC 12087</strain>
    </source>
</reference>
<keyword evidence="2" id="KW-1185">Reference proteome</keyword>
<dbReference type="AlphaFoldDB" id="E0THK2"/>